<comment type="caution">
    <text evidence="1">The sequence shown here is derived from an EMBL/GenBank/DDBJ whole genome shotgun (WGS) entry which is preliminary data.</text>
</comment>
<sequence length="61" mass="6863">MAHRRHLSAVERDLRDIQSTVNQLVRQLAPSQSRRPNQEAARSLLAAVSYKLDVVQAALRA</sequence>
<evidence type="ECO:0000313" key="2">
    <source>
        <dbReference type="Proteomes" id="UP000295611"/>
    </source>
</evidence>
<accession>A0A4R7B178</accession>
<dbReference type="AlphaFoldDB" id="A0A4R7B178"/>
<dbReference type="Proteomes" id="UP000295611">
    <property type="component" value="Unassembled WGS sequence"/>
</dbReference>
<proteinExistence type="predicted"/>
<keyword evidence="2" id="KW-1185">Reference proteome</keyword>
<protein>
    <submittedName>
        <fullName evidence="1">Uncharacterized protein</fullName>
    </submittedName>
</protein>
<evidence type="ECO:0000313" key="1">
    <source>
        <dbReference type="EMBL" id="TDR73355.1"/>
    </source>
</evidence>
<organism evidence="1 2">
    <name type="scientific">Paludibacterium purpuratum</name>
    <dbReference type="NCBI Taxonomy" id="1144873"/>
    <lineage>
        <taxon>Bacteria</taxon>
        <taxon>Pseudomonadati</taxon>
        <taxon>Pseudomonadota</taxon>
        <taxon>Betaproteobacteria</taxon>
        <taxon>Neisseriales</taxon>
        <taxon>Chromobacteriaceae</taxon>
        <taxon>Paludibacterium</taxon>
    </lineage>
</organism>
<reference evidence="1 2" key="1">
    <citation type="submission" date="2019-03" db="EMBL/GenBank/DDBJ databases">
        <title>Genomic Encyclopedia of Type Strains, Phase III (KMG-III): the genomes of soil and plant-associated and newly described type strains.</title>
        <authorList>
            <person name="Whitman W."/>
        </authorList>
    </citation>
    <scope>NUCLEOTIDE SEQUENCE [LARGE SCALE GENOMIC DNA]</scope>
    <source>
        <strain evidence="1 2">CECT 8976</strain>
    </source>
</reference>
<name>A0A4R7B178_9NEIS</name>
<dbReference type="EMBL" id="SNZP01000014">
    <property type="protein sequence ID" value="TDR73355.1"/>
    <property type="molecule type" value="Genomic_DNA"/>
</dbReference>
<dbReference type="RefSeq" id="WP_133683152.1">
    <property type="nucleotide sequence ID" value="NZ_SNZP01000014.1"/>
</dbReference>
<gene>
    <name evidence="1" type="ORF">DFP86_114117</name>
</gene>